<dbReference type="EMBL" id="KE356561">
    <property type="protein sequence ID" value="ERG94181.1"/>
    <property type="molecule type" value="Genomic_DNA"/>
</dbReference>
<accession>U1PPF2</accession>
<dbReference type="Proteomes" id="UP000030710">
    <property type="component" value="Unassembled WGS sequence"/>
</dbReference>
<protein>
    <submittedName>
        <fullName evidence="1">Uncharacterized protein</fullName>
    </submittedName>
</protein>
<evidence type="ECO:0000313" key="1">
    <source>
        <dbReference type="EMBL" id="ERG94181.1"/>
    </source>
</evidence>
<reference evidence="1 2" key="1">
    <citation type="journal article" date="2013" name="PLoS ONE">
        <title>Assembly-driven community genomics of a hypersaline microbial ecosystem.</title>
        <authorList>
            <person name="Podell S."/>
            <person name="Ugalde J.A."/>
            <person name="Narasingarao P."/>
            <person name="Banfield J.F."/>
            <person name="Heidelberg K.B."/>
            <person name="Allen E.E."/>
        </authorList>
    </citation>
    <scope>NUCLEOTIDE SEQUENCE [LARGE SCALE GENOMIC DNA]</scope>
    <source>
        <strain evidence="2">J07HQW2</strain>
    </source>
</reference>
<sequence>MGPNQHDLEDQLHTANSLAELPETTDASLSTQAEALIKHRWDRDTLHDRAVEIIRAERERVDFIILSGNGYYT</sequence>
<dbReference type="AlphaFoldDB" id="U1PPF2"/>
<dbReference type="HOGENOM" id="CLU_2695686_0_0_2"/>
<organism evidence="1 2">
    <name type="scientific">Haloquadratum walsbyi J07HQW2</name>
    <dbReference type="NCBI Taxonomy" id="1238425"/>
    <lineage>
        <taxon>Archaea</taxon>
        <taxon>Methanobacteriati</taxon>
        <taxon>Methanobacteriota</taxon>
        <taxon>Stenosarchaea group</taxon>
        <taxon>Halobacteria</taxon>
        <taxon>Halobacteriales</taxon>
        <taxon>Haloferacaceae</taxon>
        <taxon>Haloquadratum</taxon>
    </lineage>
</organism>
<gene>
    <name evidence="1" type="ORF">J07HQW2_00615</name>
</gene>
<evidence type="ECO:0000313" key="2">
    <source>
        <dbReference type="Proteomes" id="UP000030710"/>
    </source>
</evidence>
<proteinExistence type="predicted"/>
<name>U1PPF2_9EURY</name>
<dbReference type="RefSeq" id="WP_021053674.1">
    <property type="nucleotide sequence ID" value="NZ_KE356561.1"/>
</dbReference>